<feature type="region of interest" description="Disordered" evidence="1">
    <location>
        <begin position="20"/>
        <end position="62"/>
    </location>
</feature>
<feature type="compositionally biased region" description="Pro residues" evidence="1">
    <location>
        <begin position="354"/>
        <end position="365"/>
    </location>
</feature>
<feature type="compositionally biased region" description="Polar residues" evidence="1">
    <location>
        <begin position="452"/>
        <end position="467"/>
    </location>
</feature>
<protein>
    <recommendedName>
        <fullName evidence="2">Tudor domain-containing protein</fullName>
    </recommendedName>
</protein>
<dbReference type="InterPro" id="IPR002999">
    <property type="entry name" value="Tudor"/>
</dbReference>
<feature type="domain" description="Tudor" evidence="2">
    <location>
        <begin position="108"/>
        <end position="166"/>
    </location>
</feature>
<feature type="region of interest" description="Disordered" evidence="1">
    <location>
        <begin position="215"/>
        <end position="236"/>
    </location>
</feature>
<evidence type="ECO:0000313" key="3">
    <source>
        <dbReference type="Ensembl" id="ENSMMDP00005018939.1"/>
    </source>
</evidence>
<dbReference type="PANTHER" id="PTHR45691:SF1">
    <property type="entry name" value="FH2 DOMAIN-CONTAINING PROTEIN 1-RELATED"/>
    <property type="match status" value="1"/>
</dbReference>
<feature type="compositionally biased region" description="Polar residues" evidence="1">
    <location>
        <begin position="380"/>
        <end position="392"/>
    </location>
</feature>
<feature type="compositionally biased region" description="Pro residues" evidence="1">
    <location>
        <begin position="514"/>
        <end position="528"/>
    </location>
</feature>
<reference evidence="3" key="1">
    <citation type="submission" date="2025-08" db="UniProtKB">
        <authorList>
            <consortium name="Ensembl"/>
        </authorList>
    </citation>
    <scope>IDENTIFICATION</scope>
</reference>
<sequence length="768" mass="81896">MDAFQDRRYRNRLSAISHGDMSYELPEDRSHKEEAEAGGAGAAAEDKARAGTDDSKPPAEPSSSTLILPYKVLKSLDTILYRNVEFDVWLDSCKDGLETDYMVFAARQYFVGDQCQVRLEPKGKYYKALIEDVGTLAVTVFIEELGEKHFVPLTNVKPVNPVNTVPARNIPALSWKDSESRGQRRHRRRYFRKAQGGGGLLPLPSSYVQAALPPLFQPAGHTQPPPPSSAGAMTYDPSSTHFLNQHLIGPQLAFYDPVRQYYHIYDNYAFCSRCSQRQLAAALNKDCQFGFSAETGEEEPADLEGNITYDQLDDANEAVFPPLPGQAVAPPPKLGVPPPSPPPPPAYWVQRGPGPLPPTPPPRKPPVTSSEEDQEDASTVEDQNPGFQSPVVSTAAEPVTSLAVEEGGAAESPTDGQQGQAVAPPPKLGAPPPPPPASSYWVQRGPGPLPPTSTVEDQNPGFQSPVVSTAAEPVTSLAVEEGGAAESPTDGQKAVEEGGAAESPTDGQQGQAVAPPPKLGAPPPPPPASSYWVQRGPGPLPPTSTVEDQNPGFQSPVVSTAAEPVTSLAVEEGGAAESPTDGQKGQAVAPPPKLGAPPPPPPASSYWVQRGPGPLPPTSTVEDQNPGFQSPVVSTAAEPVTSLAVEEGGAAESPTDGQKKMEVQHSYCADNCSAKKRWSSRQPSSAFVPPLPPSHPPPPHLTLLWPHTSQCQHTASHAQLPWRCQPRLPGWLMSWASLCAPWWLRPLTPTTPTAATYPEVRGHFLLLI</sequence>
<dbReference type="GO" id="GO:0030041">
    <property type="term" value="P:actin filament polymerization"/>
    <property type="evidence" value="ECO:0007669"/>
    <property type="project" value="TreeGrafter"/>
</dbReference>
<dbReference type="InParanoid" id="A0A667Y458"/>
<evidence type="ECO:0000259" key="2">
    <source>
        <dbReference type="PROSITE" id="PS50304"/>
    </source>
</evidence>
<organism evidence="3 4">
    <name type="scientific">Myripristis murdjan</name>
    <name type="common">pinecone soldierfish</name>
    <dbReference type="NCBI Taxonomy" id="586833"/>
    <lineage>
        <taxon>Eukaryota</taxon>
        <taxon>Metazoa</taxon>
        <taxon>Chordata</taxon>
        <taxon>Craniata</taxon>
        <taxon>Vertebrata</taxon>
        <taxon>Euteleostomi</taxon>
        <taxon>Actinopterygii</taxon>
        <taxon>Neopterygii</taxon>
        <taxon>Teleostei</taxon>
        <taxon>Neoteleostei</taxon>
        <taxon>Acanthomorphata</taxon>
        <taxon>Holocentriformes</taxon>
        <taxon>Holocentridae</taxon>
        <taxon>Myripristis</taxon>
    </lineage>
</organism>
<dbReference type="GO" id="GO:0005884">
    <property type="term" value="C:actin filament"/>
    <property type="evidence" value="ECO:0007669"/>
    <property type="project" value="TreeGrafter"/>
</dbReference>
<feature type="compositionally biased region" description="Polar residues" evidence="1">
    <location>
        <begin position="543"/>
        <end position="558"/>
    </location>
</feature>
<feature type="compositionally biased region" description="Pro residues" evidence="1">
    <location>
        <begin position="321"/>
        <end position="346"/>
    </location>
</feature>
<dbReference type="GeneTree" id="ENSGT00940000159922"/>
<dbReference type="PANTHER" id="PTHR45691">
    <property type="entry name" value="PROTEIN DIAPHANOUS"/>
    <property type="match status" value="1"/>
</dbReference>
<dbReference type="PROSITE" id="PS50304">
    <property type="entry name" value="TUDOR"/>
    <property type="match status" value="1"/>
</dbReference>
<feature type="compositionally biased region" description="Polar residues" evidence="1">
    <location>
        <begin position="618"/>
        <end position="629"/>
    </location>
</feature>
<feature type="compositionally biased region" description="Basic and acidic residues" evidence="1">
    <location>
        <begin position="44"/>
        <end position="57"/>
    </location>
</feature>
<reference evidence="3" key="2">
    <citation type="submission" date="2025-09" db="UniProtKB">
        <authorList>
            <consortium name="Ensembl"/>
        </authorList>
    </citation>
    <scope>IDENTIFICATION</scope>
</reference>
<dbReference type="AlphaFoldDB" id="A0A667Y458"/>
<dbReference type="InterPro" id="IPR051412">
    <property type="entry name" value="Formin_Homology_Diaphanous_sf"/>
</dbReference>
<evidence type="ECO:0000313" key="4">
    <source>
        <dbReference type="Proteomes" id="UP000472263"/>
    </source>
</evidence>
<evidence type="ECO:0000256" key="1">
    <source>
        <dbReference type="SAM" id="MobiDB-lite"/>
    </source>
</evidence>
<name>A0A667Y458_9TELE</name>
<feature type="compositionally biased region" description="Pro residues" evidence="1">
    <location>
        <begin position="589"/>
        <end position="603"/>
    </location>
</feature>
<dbReference type="Ensembl" id="ENSMMDT00005019389.1">
    <property type="protein sequence ID" value="ENSMMDP00005018939.1"/>
    <property type="gene ID" value="ENSMMDG00005009437.1"/>
</dbReference>
<feature type="compositionally biased region" description="Pro residues" evidence="1">
    <location>
        <begin position="423"/>
        <end position="437"/>
    </location>
</feature>
<feature type="region of interest" description="Disordered" evidence="1">
    <location>
        <begin position="317"/>
        <end position="629"/>
    </location>
</feature>
<dbReference type="SUPFAM" id="SSF63748">
    <property type="entry name" value="Tudor/PWWP/MBT"/>
    <property type="match status" value="1"/>
</dbReference>
<gene>
    <name evidence="3" type="primary">LOC115356790</name>
</gene>
<proteinExistence type="predicted"/>
<feature type="compositionally biased region" description="Basic and acidic residues" evidence="1">
    <location>
        <begin position="26"/>
        <end position="35"/>
    </location>
</feature>
<dbReference type="Proteomes" id="UP000472263">
    <property type="component" value="Unassembled WGS sequence"/>
</dbReference>
<feature type="compositionally biased region" description="Acidic residues" evidence="1">
    <location>
        <begin position="370"/>
        <end position="379"/>
    </location>
</feature>
<keyword evidence="4" id="KW-1185">Reference proteome</keyword>
<accession>A0A667Y458</accession>